<sequence>MIGLEALKVAATQLGAEEQPRGSNDGPRVREYLKAVKLGPGYAWCMAFVYWCTAKGCTDLAQANPLLQTGGVMRQWNERPALRVAKPQAGDIFIMDFGKGVGHTGFVEKVLPDGRIQTIEGNTNADGSREGYAVCRRTRATSSIKGYLRI</sequence>
<dbReference type="RefSeq" id="WP_349586149.1">
    <property type="nucleotide sequence ID" value="NZ_JBEFLD010000004.1"/>
</dbReference>
<evidence type="ECO:0000259" key="1">
    <source>
        <dbReference type="PROSITE" id="PS50911"/>
    </source>
</evidence>
<reference evidence="2" key="1">
    <citation type="submission" date="2024-06" db="EMBL/GenBank/DDBJ databases">
        <title>Genome sequence of Vogesella sp. MAHUQ-64.</title>
        <authorList>
            <person name="Huq M.A."/>
        </authorList>
    </citation>
    <scope>NUCLEOTIDE SEQUENCE</scope>
    <source>
        <strain evidence="2">MAHUQ-64</strain>
    </source>
</reference>
<accession>A0ABV1M2V5</accession>
<keyword evidence="3" id="KW-1185">Reference proteome</keyword>
<comment type="caution">
    <text evidence="2">The sequence shown here is derived from an EMBL/GenBank/DDBJ whole genome shotgun (WGS) entry which is preliminary data.</text>
</comment>
<dbReference type="PROSITE" id="PS50911">
    <property type="entry name" value="CHAP"/>
    <property type="match status" value="1"/>
</dbReference>
<gene>
    <name evidence="2" type="ORF">ABNW52_07980</name>
</gene>
<proteinExistence type="predicted"/>
<dbReference type="InterPro" id="IPR038765">
    <property type="entry name" value="Papain-like_cys_pep_sf"/>
</dbReference>
<evidence type="ECO:0000313" key="2">
    <source>
        <dbReference type="EMBL" id="MEQ6290551.1"/>
    </source>
</evidence>
<protein>
    <submittedName>
        <fullName evidence="2">CHAP domain-containing protein</fullName>
    </submittedName>
</protein>
<dbReference type="Gene3D" id="3.90.1720.10">
    <property type="entry name" value="endopeptidase domain like (from Nostoc punctiforme)"/>
    <property type="match status" value="1"/>
</dbReference>
<dbReference type="SUPFAM" id="SSF54001">
    <property type="entry name" value="Cysteine proteinases"/>
    <property type="match status" value="1"/>
</dbReference>
<dbReference type="Proteomes" id="UP001433638">
    <property type="component" value="Unassembled WGS sequence"/>
</dbReference>
<evidence type="ECO:0000313" key="3">
    <source>
        <dbReference type="Proteomes" id="UP001433638"/>
    </source>
</evidence>
<name>A0ABV1M2V5_9NEIS</name>
<dbReference type="EMBL" id="JBEFLD010000004">
    <property type="protein sequence ID" value="MEQ6290551.1"/>
    <property type="molecule type" value="Genomic_DNA"/>
</dbReference>
<dbReference type="InterPro" id="IPR007921">
    <property type="entry name" value="CHAP_dom"/>
</dbReference>
<feature type="domain" description="Peptidase C51" evidence="1">
    <location>
        <begin position="27"/>
        <end position="149"/>
    </location>
</feature>
<organism evidence="2 3">
    <name type="scientific">Vogesella oryzagri</name>
    <dbReference type="NCBI Taxonomy" id="3160864"/>
    <lineage>
        <taxon>Bacteria</taxon>
        <taxon>Pseudomonadati</taxon>
        <taxon>Pseudomonadota</taxon>
        <taxon>Betaproteobacteria</taxon>
        <taxon>Neisseriales</taxon>
        <taxon>Chromobacteriaceae</taxon>
        <taxon>Vogesella</taxon>
    </lineage>
</organism>
<dbReference type="Pfam" id="PF05257">
    <property type="entry name" value="CHAP"/>
    <property type="match status" value="1"/>
</dbReference>